<evidence type="ECO:0000313" key="2">
    <source>
        <dbReference type="EMBL" id="ORZ38583.1"/>
    </source>
</evidence>
<evidence type="ECO:0000313" key="3">
    <source>
        <dbReference type="Proteomes" id="UP000193411"/>
    </source>
</evidence>
<comment type="caution">
    <text evidence="2">The sequence shown here is derived from an EMBL/GenBank/DDBJ whole genome shotgun (WGS) entry which is preliminary data.</text>
</comment>
<evidence type="ECO:0000256" key="1">
    <source>
        <dbReference type="SAM" id="MobiDB-lite"/>
    </source>
</evidence>
<sequence>MTPPTVSTSTKSPVLVILPPTHKCPDLTRVLKLARKAFDDVTLDILDLNLRFAWVSGDELEKDGPQAPPASAALRSVQAPPAALSPTVIEPVPAHSNALTYIGSIPPASVAQPRVLISDFVPTLSDAEILSACRNGADIAGATFYPPLPLGPGQSSVRSVLLAFSKLKRAKLHVQWIKQAAGAGLLAGKLVTHVVSANAIPRHASPDTLIRHKTAAASTSDSTLPFSPDPASLSSVPPAANVPTILSDALIPASAWHFNVNNLFGSLKDADILASIVPQGIPLIGASLSPPKRRSKKRPELVRAVSLYFKSEVHANLCLLWIRHHSKIPTGPVAKLRNPEADISMNLSWKGLYKTAKPKHPTRLVATSTLSSKPQATVASFSPQLTVASLTPIITQLPTLYRLTIGNLLDHLTEDQLRTTLVPPGVIPVSFQLLPLRPLVVCPVMAGTVQLDLASERDLNLTHDWIKAEAVVGGRVAQLLVPNSEISVHILKLTAPPAPTALTSPSSTPENPSTPALPAQPAGPAPSPLDVLPEASPEHYRLHVSNLKPGLELAQIIPALVPHNIKLAGATLFEPRPMGGSRRVLVRSLKFAFFTESDAKQCQQWIKKDLDGGVSRLVLPGAKLVVGNPMDPMVSNVPESHHDDLGMNGNPDVFQPTAPAGPSRLRSPSATSVASSTTTATSMAGELSTSHSSLQQLTQHKQFRISLTGIDPSLPVSTVFSTILGSLEGAAAEPARVGVRSANGHRGAEFVFDSEATAKQFALQVWNGIRKGMYTGLTAVGEELTIERKV</sequence>
<proteinExistence type="predicted"/>
<feature type="compositionally biased region" description="Low complexity" evidence="1">
    <location>
        <begin position="500"/>
        <end position="520"/>
    </location>
</feature>
<dbReference type="EMBL" id="MCFL01000008">
    <property type="protein sequence ID" value="ORZ38583.1"/>
    <property type="molecule type" value="Genomic_DNA"/>
</dbReference>
<gene>
    <name evidence="2" type="ORF">BCR44DRAFT_44352</name>
</gene>
<name>A0A1Y2HXX6_9FUNG</name>
<keyword evidence="3" id="KW-1185">Reference proteome</keyword>
<feature type="compositionally biased region" description="Low complexity" evidence="1">
    <location>
        <begin position="669"/>
        <end position="693"/>
    </location>
</feature>
<organism evidence="2 3">
    <name type="scientific">Catenaria anguillulae PL171</name>
    <dbReference type="NCBI Taxonomy" id="765915"/>
    <lineage>
        <taxon>Eukaryota</taxon>
        <taxon>Fungi</taxon>
        <taxon>Fungi incertae sedis</taxon>
        <taxon>Blastocladiomycota</taxon>
        <taxon>Blastocladiomycetes</taxon>
        <taxon>Blastocladiales</taxon>
        <taxon>Catenariaceae</taxon>
        <taxon>Catenaria</taxon>
    </lineage>
</organism>
<dbReference type="Proteomes" id="UP000193411">
    <property type="component" value="Unassembled WGS sequence"/>
</dbReference>
<dbReference type="AlphaFoldDB" id="A0A1Y2HXX6"/>
<accession>A0A1Y2HXX6</accession>
<protein>
    <submittedName>
        <fullName evidence="2">Uncharacterized protein</fullName>
    </submittedName>
</protein>
<reference evidence="2 3" key="1">
    <citation type="submission" date="2016-07" db="EMBL/GenBank/DDBJ databases">
        <title>Pervasive Adenine N6-methylation of Active Genes in Fungi.</title>
        <authorList>
            <consortium name="DOE Joint Genome Institute"/>
            <person name="Mondo S.J."/>
            <person name="Dannebaum R.O."/>
            <person name="Kuo R.C."/>
            <person name="Labutti K."/>
            <person name="Haridas S."/>
            <person name="Kuo A."/>
            <person name="Salamov A."/>
            <person name="Ahrendt S.R."/>
            <person name="Lipzen A."/>
            <person name="Sullivan W."/>
            <person name="Andreopoulos W.B."/>
            <person name="Clum A."/>
            <person name="Lindquist E."/>
            <person name="Daum C."/>
            <person name="Ramamoorthy G.K."/>
            <person name="Gryganskyi A."/>
            <person name="Culley D."/>
            <person name="Magnuson J.K."/>
            <person name="James T.Y."/>
            <person name="O'Malley M.A."/>
            <person name="Stajich J.E."/>
            <person name="Spatafora J.W."/>
            <person name="Visel A."/>
            <person name="Grigoriev I.V."/>
        </authorList>
    </citation>
    <scope>NUCLEOTIDE SEQUENCE [LARGE SCALE GENOMIC DNA]</scope>
    <source>
        <strain evidence="2 3">PL171</strain>
    </source>
</reference>
<feature type="region of interest" description="Disordered" evidence="1">
    <location>
        <begin position="499"/>
        <end position="533"/>
    </location>
</feature>
<feature type="region of interest" description="Disordered" evidence="1">
    <location>
        <begin position="654"/>
        <end position="693"/>
    </location>
</feature>